<evidence type="ECO:0000313" key="3">
    <source>
        <dbReference type="Proteomes" id="UP000538566"/>
    </source>
</evidence>
<protein>
    <submittedName>
        <fullName evidence="2">Lantibiotic modifying enzyme</fullName>
    </submittedName>
</protein>
<dbReference type="Pfam" id="PF05147">
    <property type="entry name" value="LANC_like"/>
    <property type="match status" value="1"/>
</dbReference>
<dbReference type="AlphaFoldDB" id="A0A7W7EUE7"/>
<dbReference type="InterPro" id="IPR007822">
    <property type="entry name" value="LANC-like"/>
</dbReference>
<comment type="caution">
    <text evidence="2">The sequence shown here is derived from an EMBL/GenBank/DDBJ whole genome shotgun (WGS) entry which is preliminary data.</text>
</comment>
<dbReference type="GO" id="GO:0005886">
    <property type="term" value="C:plasma membrane"/>
    <property type="evidence" value="ECO:0007669"/>
    <property type="project" value="TreeGrafter"/>
</dbReference>
<evidence type="ECO:0000256" key="1">
    <source>
        <dbReference type="PIRSR" id="PIRSR607822-1"/>
    </source>
</evidence>
<gene>
    <name evidence="2" type="ORF">GGR37_002553</name>
</gene>
<dbReference type="OrthoDB" id="9148343at2"/>
<reference evidence="2 3" key="1">
    <citation type="submission" date="2020-08" db="EMBL/GenBank/DDBJ databases">
        <title>Genomic Encyclopedia of Type Strains, Phase IV (KMG-IV): sequencing the most valuable type-strain genomes for metagenomic binning, comparative biology and taxonomic classification.</title>
        <authorList>
            <person name="Goeker M."/>
        </authorList>
    </citation>
    <scope>NUCLEOTIDE SEQUENCE [LARGE SCALE GENOMIC DNA]</scope>
    <source>
        <strain evidence="2 3">DSM 17507</strain>
    </source>
</reference>
<dbReference type="PRINTS" id="PR01950">
    <property type="entry name" value="LANCSUPER"/>
</dbReference>
<dbReference type="SUPFAM" id="SSF158745">
    <property type="entry name" value="LanC-like"/>
    <property type="match status" value="1"/>
</dbReference>
<feature type="binding site" evidence="1">
    <location>
        <position position="460"/>
    </location>
    <ligand>
        <name>Zn(2+)</name>
        <dbReference type="ChEBI" id="CHEBI:29105"/>
    </ligand>
</feature>
<organism evidence="2 3">
    <name type="scientific">Novosphingobium taihuense</name>
    <dbReference type="NCBI Taxonomy" id="260085"/>
    <lineage>
        <taxon>Bacteria</taxon>
        <taxon>Pseudomonadati</taxon>
        <taxon>Pseudomonadota</taxon>
        <taxon>Alphaproteobacteria</taxon>
        <taxon>Sphingomonadales</taxon>
        <taxon>Sphingomonadaceae</taxon>
        <taxon>Novosphingobium</taxon>
    </lineage>
</organism>
<dbReference type="GO" id="GO:0046872">
    <property type="term" value="F:metal ion binding"/>
    <property type="evidence" value="ECO:0007669"/>
    <property type="project" value="UniProtKB-KW"/>
</dbReference>
<keyword evidence="3" id="KW-1185">Reference proteome</keyword>
<sequence length="562" mass="60529">MASIGDPAQAYQVDETGTVALDGPCRARSTAIRSPNGPDRDQRLCIHCKMAVIAPLFSNPVTRTMERANMVCVHEASNTSVSRRDLLHAGVATAGAGSLLTAIPHQAIAAGAASASPLTGQSFGPSNNYLEMAKSAADWILSSRSADEFGVFFPADPSNPKRLFMTSSSPESFYCGIAGMIVTFAELAQKTGEVRYREAAIAGAERLLKRWRAIADTPIPTIDMRWSMIFGVSGIGMALYKVGDMLSEQRFTAALQSIADRIVAAADHNNTKGTWTPFAGYIADSSTILFLLHAARILNRKDYLRTAEMAGDRLISLASQETDGTLAWKGPQNPVFPNLYYPGFELGTAGIAYTLASIHEESGDPRYLDAAKRGAQHLMNLAVGNGKAALIPYALPDHPDVFYLGFCHGAAGTARLFYKLHNLTGERLYLDWTSRLAEGILSAGAPELESRGMWNTVTQCCGVASHVTLFLGLWARYGNPEYLKVAQRAAATISSRSSNLDGKGAKWYMAWARVEPANVNAEAGYMIGASGIASALLHLHLANAGQYEVNLPWDNPFPTKKV</sequence>
<dbReference type="EMBL" id="JACHOA010000004">
    <property type="protein sequence ID" value="MBB4614267.1"/>
    <property type="molecule type" value="Genomic_DNA"/>
</dbReference>
<evidence type="ECO:0000313" key="2">
    <source>
        <dbReference type="EMBL" id="MBB4614267.1"/>
    </source>
</evidence>
<feature type="binding site" evidence="1">
    <location>
        <position position="407"/>
    </location>
    <ligand>
        <name>Zn(2+)</name>
        <dbReference type="ChEBI" id="CHEBI:29105"/>
    </ligand>
</feature>
<dbReference type="CDD" id="cd04434">
    <property type="entry name" value="LanC_like"/>
    <property type="match status" value="1"/>
</dbReference>
<keyword evidence="1" id="KW-0862">Zinc</keyword>
<keyword evidence="1" id="KW-0479">Metal-binding</keyword>
<dbReference type="PANTHER" id="PTHR12736:SF7">
    <property type="entry name" value="LANC-LIKE PROTEIN 3"/>
    <property type="match status" value="1"/>
</dbReference>
<dbReference type="Gene3D" id="1.50.10.20">
    <property type="match status" value="1"/>
</dbReference>
<accession>A0A7W7EUE7</accession>
<name>A0A7W7EUE7_9SPHN</name>
<proteinExistence type="predicted"/>
<dbReference type="RefSeq" id="WP_144904065.1">
    <property type="nucleotide sequence ID" value="NZ_JACHOA010000004.1"/>
</dbReference>
<dbReference type="PANTHER" id="PTHR12736">
    <property type="entry name" value="LANC-LIKE PROTEIN"/>
    <property type="match status" value="1"/>
</dbReference>
<dbReference type="GO" id="GO:0031179">
    <property type="term" value="P:peptide modification"/>
    <property type="evidence" value="ECO:0007669"/>
    <property type="project" value="InterPro"/>
</dbReference>
<dbReference type="Proteomes" id="UP000538566">
    <property type="component" value="Unassembled WGS sequence"/>
</dbReference>
<dbReference type="SMART" id="SM01260">
    <property type="entry name" value="LANC_like"/>
    <property type="match status" value="1"/>
</dbReference>